<dbReference type="Gene3D" id="3.40.50.300">
    <property type="entry name" value="P-loop containing nucleotide triphosphate hydrolases"/>
    <property type="match status" value="1"/>
</dbReference>
<dbReference type="GO" id="GO:0030983">
    <property type="term" value="F:mismatched DNA binding"/>
    <property type="evidence" value="ECO:0007669"/>
    <property type="project" value="InterPro"/>
</dbReference>
<feature type="domain" description="DNA mismatch repair proteins mutS family" evidence="7">
    <location>
        <begin position="405"/>
        <end position="421"/>
    </location>
</feature>
<dbReference type="AlphaFoldDB" id="A0AAW6SRA4"/>
<dbReference type="GO" id="GO:0005524">
    <property type="term" value="F:ATP binding"/>
    <property type="evidence" value="ECO:0007669"/>
    <property type="project" value="UniProtKB-KW"/>
</dbReference>
<accession>A0AAW6SRA4</accession>
<keyword evidence="8" id="KW-0540">Nuclease</keyword>
<comment type="caution">
    <text evidence="8">The sequence shown here is derived from an EMBL/GenBank/DDBJ whole genome shotgun (WGS) entry which is preliminary data.</text>
</comment>
<keyword evidence="6" id="KW-0238">DNA-binding</keyword>
<dbReference type="EMBL" id="JAROYP010000001">
    <property type="protein sequence ID" value="MDH5159494.1"/>
    <property type="molecule type" value="Genomic_DNA"/>
</dbReference>
<reference evidence="8" key="1">
    <citation type="submission" date="2023-03" db="EMBL/GenBank/DDBJ databases">
        <title>Bacterial isolates from washroom surfaces on a university campus.</title>
        <authorList>
            <person name="Holman D.B."/>
            <person name="Gzyl K.E."/>
            <person name="Taheri A.E."/>
        </authorList>
    </citation>
    <scope>NUCLEOTIDE SEQUENCE</scope>
    <source>
        <strain evidence="8">RD03</strain>
    </source>
</reference>
<dbReference type="GO" id="GO:0045910">
    <property type="term" value="P:negative regulation of DNA recombination"/>
    <property type="evidence" value="ECO:0007669"/>
    <property type="project" value="InterPro"/>
</dbReference>
<dbReference type="InterPro" id="IPR000432">
    <property type="entry name" value="DNA_mismatch_repair_MutS_C"/>
</dbReference>
<evidence type="ECO:0000256" key="1">
    <source>
        <dbReference type="ARBA" id="ARBA00022730"/>
    </source>
</evidence>
<organism evidence="8 9">
    <name type="scientific">Heyndrickxia oleronia</name>
    <dbReference type="NCBI Taxonomy" id="38875"/>
    <lineage>
        <taxon>Bacteria</taxon>
        <taxon>Bacillati</taxon>
        <taxon>Bacillota</taxon>
        <taxon>Bacilli</taxon>
        <taxon>Bacillales</taxon>
        <taxon>Bacillaceae</taxon>
        <taxon>Heyndrickxia</taxon>
    </lineage>
</organism>
<dbReference type="InterPro" id="IPR045076">
    <property type="entry name" value="MutS"/>
</dbReference>
<dbReference type="Pfam" id="PF00488">
    <property type="entry name" value="MutS_V"/>
    <property type="match status" value="1"/>
</dbReference>
<keyword evidence="1" id="KW-0699">rRNA-binding</keyword>
<dbReference type="PROSITE" id="PS00486">
    <property type="entry name" value="DNA_MISMATCH_REPAIR_2"/>
    <property type="match status" value="1"/>
</dbReference>
<dbReference type="SUPFAM" id="SSF48334">
    <property type="entry name" value="DNA repair protein MutS, domain III"/>
    <property type="match status" value="1"/>
</dbReference>
<dbReference type="InterPro" id="IPR005747">
    <property type="entry name" value="MutS2"/>
</dbReference>
<dbReference type="NCBIfam" id="TIGR01069">
    <property type="entry name" value="mutS2"/>
    <property type="match status" value="1"/>
</dbReference>
<dbReference type="InterPro" id="IPR036187">
    <property type="entry name" value="DNA_mismatch_repair_MutS_sf"/>
</dbReference>
<dbReference type="GO" id="GO:0004519">
    <property type="term" value="F:endonuclease activity"/>
    <property type="evidence" value="ECO:0007669"/>
    <property type="project" value="UniProtKB-KW"/>
</dbReference>
<keyword evidence="5" id="KW-0694">RNA-binding</keyword>
<dbReference type="RefSeq" id="WP_280615417.1">
    <property type="nucleotide sequence ID" value="NZ_JAROYP010000001.1"/>
</dbReference>
<gene>
    <name evidence="8" type="ORF">P5X88_00990</name>
</gene>
<keyword evidence="3" id="KW-0378">Hydrolase</keyword>
<dbReference type="GO" id="GO:0016887">
    <property type="term" value="F:ATP hydrolysis activity"/>
    <property type="evidence" value="ECO:0007669"/>
    <property type="project" value="InterPro"/>
</dbReference>
<evidence type="ECO:0000313" key="8">
    <source>
        <dbReference type="EMBL" id="MDH5159494.1"/>
    </source>
</evidence>
<proteinExistence type="predicted"/>
<dbReference type="PIRSF" id="PIRSF005814">
    <property type="entry name" value="MutS_YshD"/>
    <property type="match status" value="1"/>
</dbReference>
<keyword evidence="2" id="KW-0547">Nucleotide-binding</keyword>
<evidence type="ECO:0000313" key="9">
    <source>
        <dbReference type="Proteomes" id="UP001159179"/>
    </source>
</evidence>
<sequence>MNSHTFKILEFDHVKELIAQFTMSEAGKDKIVHLSPSTNVKQIRAWLDEVTEAVNILEKSASVPISSLNGMELIISQLDKGLTLKPAHFKELAEFLISCKKLKQYMKDKEFLAPRVTSYVYGIEDLSRLLEEIERCIRNGRVDDYASKELGKIRKQMSIQEDRLKDKLNQIIKSSKYKSYLQEFIVSERNGHYVIPIKKEYKGKIKGVVLDTSASGATLYIEPEEAAFLREQISILKAYEETEVDKILAELTVLVDEHLHEIRLAMETMVHYDVLFAKAKYSRLIDGRSVEVNETFNIRLKGARHPLLEKQAVPLTIELGERYNALIITGPNTGGKTVTIKTVGLLTIMVQSGLHIPVDEGSEISIFKKVLLDIGDGQSIEQNLSTFSSHIKNIIELLKEANEYSLVLLDELGSGTDPGEGMGLATAILKQFHQKGATILATTHYSEIKDFADKTEGFMNGSMEFDIHTLQPTYRLNIGTGGESQAFAIALRLGMHPTIISDAYQITYKEEKVYEMEYENSYEKRELDKQIALNRYIKTNKQKKPASNQPVVMFQQGDNVHILATGEYGIIYKGPDSFGNYLVQVKNEKKTFNYKRLKLYIAANELYPEDYDFNIIFESKENRKKAHLMERKHVDGLTIEVNDKQED</sequence>
<dbReference type="GO" id="GO:0019843">
    <property type="term" value="F:rRNA binding"/>
    <property type="evidence" value="ECO:0007669"/>
    <property type="project" value="UniProtKB-KW"/>
</dbReference>
<dbReference type="FunFam" id="3.40.50.300:FF:000830">
    <property type="entry name" value="Endonuclease MutS2"/>
    <property type="match status" value="1"/>
</dbReference>
<protein>
    <submittedName>
        <fullName evidence="8">Endonuclease MutS2</fullName>
    </submittedName>
</protein>
<dbReference type="SUPFAM" id="SSF52540">
    <property type="entry name" value="P-loop containing nucleoside triphosphate hydrolases"/>
    <property type="match status" value="1"/>
</dbReference>
<dbReference type="GO" id="GO:0140664">
    <property type="term" value="F:ATP-dependent DNA damage sensor activity"/>
    <property type="evidence" value="ECO:0007669"/>
    <property type="project" value="InterPro"/>
</dbReference>
<evidence type="ECO:0000259" key="7">
    <source>
        <dbReference type="PROSITE" id="PS00486"/>
    </source>
</evidence>
<dbReference type="Gene3D" id="1.10.1420.10">
    <property type="match status" value="2"/>
</dbReference>
<dbReference type="GO" id="GO:0006298">
    <property type="term" value="P:mismatch repair"/>
    <property type="evidence" value="ECO:0007669"/>
    <property type="project" value="InterPro"/>
</dbReference>
<dbReference type="SMART" id="SM00533">
    <property type="entry name" value="MUTSd"/>
    <property type="match status" value="1"/>
</dbReference>
<evidence type="ECO:0000256" key="6">
    <source>
        <dbReference type="ARBA" id="ARBA00023125"/>
    </source>
</evidence>
<keyword evidence="8" id="KW-0255">Endonuclease</keyword>
<name>A0AAW6SRA4_9BACI</name>
<keyword evidence="4" id="KW-0067">ATP-binding</keyword>
<dbReference type="Proteomes" id="UP001159179">
    <property type="component" value="Unassembled WGS sequence"/>
</dbReference>
<evidence type="ECO:0000256" key="3">
    <source>
        <dbReference type="ARBA" id="ARBA00022801"/>
    </source>
</evidence>
<dbReference type="InterPro" id="IPR007696">
    <property type="entry name" value="DNA_mismatch_repair_MutS_core"/>
</dbReference>
<evidence type="ECO:0000256" key="2">
    <source>
        <dbReference type="ARBA" id="ARBA00022741"/>
    </source>
</evidence>
<evidence type="ECO:0000256" key="5">
    <source>
        <dbReference type="ARBA" id="ARBA00022884"/>
    </source>
</evidence>
<dbReference type="SMART" id="SM00534">
    <property type="entry name" value="MUTSac"/>
    <property type="match status" value="1"/>
</dbReference>
<dbReference type="PANTHER" id="PTHR48466:SF2">
    <property type="entry name" value="OS10G0509000 PROTEIN"/>
    <property type="match status" value="1"/>
</dbReference>
<evidence type="ECO:0000256" key="4">
    <source>
        <dbReference type="ARBA" id="ARBA00022840"/>
    </source>
</evidence>
<dbReference type="PANTHER" id="PTHR48466">
    <property type="entry name" value="OS10G0509000 PROTEIN-RELATED"/>
    <property type="match status" value="1"/>
</dbReference>
<dbReference type="InterPro" id="IPR027417">
    <property type="entry name" value="P-loop_NTPase"/>
</dbReference>